<evidence type="ECO:0008006" key="3">
    <source>
        <dbReference type="Google" id="ProtNLM"/>
    </source>
</evidence>
<dbReference type="RefSeq" id="WP_156607259.1">
    <property type="nucleotide sequence ID" value="NZ_WPCU01000003.1"/>
</dbReference>
<comment type="caution">
    <text evidence="1">The sequence shown here is derived from an EMBL/GenBank/DDBJ whole genome shotgun (WGS) entry which is preliminary data.</text>
</comment>
<dbReference type="Proteomes" id="UP000435304">
    <property type="component" value="Unassembled WGS sequence"/>
</dbReference>
<accession>A0A6A9UP64</accession>
<proteinExistence type="predicted"/>
<evidence type="ECO:0000313" key="1">
    <source>
        <dbReference type="EMBL" id="MVA74666.1"/>
    </source>
</evidence>
<dbReference type="EMBL" id="WPCU01000003">
    <property type="protein sequence ID" value="MVA74666.1"/>
    <property type="molecule type" value="Genomic_DNA"/>
</dbReference>
<reference evidence="1 2" key="1">
    <citation type="submission" date="2019-12" db="EMBL/GenBank/DDBJ databases">
        <title>Auraticoccus cholistani sp. nov., an actinomycete isolated from soil of Cholistan desert.</title>
        <authorList>
            <person name="Cheema M.T."/>
        </authorList>
    </citation>
    <scope>NUCLEOTIDE SEQUENCE [LARGE SCALE GENOMIC DNA]</scope>
    <source>
        <strain evidence="1 2">F435</strain>
    </source>
</reference>
<gene>
    <name evidence="1" type="ORF">GC722_01255</name>
</gene>
<evidence type="ECO:0000313" key="2">
    <source>
        <dbReference type="Proteomes" id="UP000435304"/>
    </source>
</evidence>
<protein>
    <recommendedName>
        <fullName evidence="3">Peptidase U32</fullName>
    </recommendedName>
</protein>
<dbReference type="AlphaFoldDB" id="A0A6A9UP64"/>
<dbReference type="Pfam" id="PF01136">
    <property type="entry name" value="Peptidase_U32"/>
    <property type="match status" value="1"/>
</dbReference>
<name>A0A6A9UP64_9ACTN</name>
<organism evidence="1 2">
    <name type="scientific">Auraticoccus cholistanensis</name>
    <dbReference type="NCBI Taxonomy" id="2656650"/>
    <lineage>
        <taxon>Bacteria</taxon>
        <taxon>Bacillati</taxon>
        <taxon>Actinomycetota</taxon>
        <taxon>Actinomycetes</taxon>
        <taxon>Propionibacteriales</taxon>
        <taxon>Propionibacteriaceae</taxon>
        <taxon>Auraticoccus</taxon>
    </lineage>
</organism>
<dbReference type="InterPro" id="IPR001539">
    <property type="entry name" value="Peptidase_U32"/>
</dbReference>
<sequence length="310" mass="32126">MLGSELLPQDVGPLVATEHLQPSPARFADGAQYRVEIPSVEGPAVFEAVLAEAHRRGVPVHRVSQGSGVTLLSAAERAEWVASAAASGTEVSVYVRPTASWGPGASWLSATGAPLAGQVHGVGQLAAALDQVRRAVESGFRSVLVTDVGVLAGIADLTREGRLPADLQIKAGVQMGVANPLSVRVVAGLGATTVNVPSDCSLTDLAAIRRLVDNPLDIYIESPDDLGGIIRTHELADIITVAAPVYLKFGLRNAPSLYPSGTHTEATAVALARERVRRAQLALETLHEVAPDLVTSSGVPADLAVPQPPA</sequence>
<keyword evidence="2" id="KW-1185">Reference proteome</keyword>